<protein>
    <recommendedName>
        <fullName evidence="2">Protein kinase domain-containing protein</fullName>
    </recommendedName>
</protein>
<evidence type="ECO:0000313" key="6">
    <source>
        <dbReference type="EMBL" id="KAG3219388.1"/>
    </source>
</evidence>
<accession>A0A329SKE0</accession>
<dbReference type="InterPro" id="IPR011009">
    <property type="entry name" value="Kinase-like_dom_sf"/>
</dbReference>
<dbReference type="GO" id="GO:0005524">
    <property type="term" value="F:ATP binding"/>
    <property type="evidence" value="ECO:0007669"/>
    <property type="project" value="InterPro"/>
</dbReference>
<dbReference type="Proteomes" id="UP000735874">
    <property type="component" value="Unassembled WGS sequence"/>
</dbReference>
<dbReference type="VEuPathDB" id="FungiDB:PC110_g7554"/>
<feature type="signal peptide" evidence="1">
    <location>
        <begin position="1"/>
        <end position="18"/>
    </location>
</feature>
<dbReference type="AlphaFoldDB" id="A0A329SKE0"/>
<reference evidence="8 9" key="1">
    <citation type="submission" date="2018-01" db="EMBL/GenBank/DDBJ databases">
        <title>Draft genome of the strawberry crown rot pathogen Phytophthora cactorum.</title>
        <authorList>
            <person name="Armitage A.D."/>
            <person name="Lysoe E."/>
            <person name="Nellist C.F."/>
            <person name="Harrison R.J."/>
            <person name="Brurberg M.B."/>
        </authorList>
    </citation>
    <scope>NUCLEOTIDE SEQUENCE [LARGE SCALE GENOMIC DNA]</scope>
    <source>
        <strain evidence="8 9">10300</strain>
    </source>
</reference>
<evidence type="ECO:0000313" key="3">
    <source>
        <dbReference type="EMBL" id="KAG2856111.1"/>
    </source>
</evidence>
<reference evidence="7" key="3">
    <citation type="submission" date="2021-01" db="EMBL/GenBank/DDBJ databases">
        <title>Phytophthora aleatoria, a newly-described species from Pinus radiata is distinct from Phytophthora cactorum isolates based on comparative genomics.</title>
        <authorList>
            <person name="Mcdougal R."/>
            <person name="Panda P."/>
            <person name="Williams N."/>
            <person name="Studholme D.J."/>
        </authorList>
    </citation>
    <scope>NUCLEOTIDE SEQUENCE</scope>
    <source>
        <strain evidence="7">NZFS 3830</strain>
    </source>
</reference>
<evidence type="ECO:0000259" key="2">
    <source>
        <dbReference type="PROSITE" id="PS50011"/>
    </source>
</evidence>
<organism evidence="8 9">
    <name type="scientific">Phytophthora cactorum</name>
    <dbReference type="NCBI Taxonomy" id="29920"/>
    <lineage>
        <taxon>Eukaryota</taxon>
        <taxon>Sar</taxon>
        <taxon>Stramenopiles</taxon>
        <taxon>Oomycota</taxon>
        <taxon>Peronosporomycetes</taxon>
        <taxon>Peronosporales</taxon>
        <taxon>Peronosporaceae</taxon>
        <taxon>Phytophthora</taxon>
    </lineage>
</organism>
<dbReference type="EMBL" id="JAENGZ010000162">
    <property type="protein sequence ID" value="KAG6966835.1"/>
    <property type="molecule type" value="Genomic_DNA"/>
</dbReference>
<evidence type="ECO:0000313" key="5">
    <source>
        <dbReference type="EMBL" id="KAG2944160.1"/>
    </source>
</evidence>
<evidence type="ECO:0000313" key="9">
    <source>
        <dbReference type="Proteomes" id="UP000251314"/>
    </source>
</evidence>
<name>A0A329SKE0_9STRA</name>
<keyword evidence="1" id="KW-0732">Signal</keyword>
<feature type="chain" id="PRO_5016345904" description="Protein kinase domain-containing protein" evidence="1">
    <location>
        <begin position="19"/>
        <end position="481"/>
    </location>
</feature>
<dbReference type="SUPFAM" id="SSF56112">
    <property type="entry name" value="Protein kinase-like (PK-like)"/>
    <property type="match status" value="1"/>
</dbReference>
<proteinExistence type="predicted"/>
<dbReference type="PROSITE" id="PS50011">
    <property type="entry name" value="PROTEIN_KINASE_DOM"/>
    <property type="match status" value="1"/>
</dbReference>
<evidence type="ECO:0000313" key="7">
    <source>
        <dbReference type="EMBL" id="KAG6966835.1"/>
    </source>
</evidence>
<gene>
    <name evidence="7" type="ORF">JG687_00004635</name>
    <name evidence="8" type="ORF">PC110_g7554</name>
    <name evidence="3" type="ORF">PC113_g11871</name>
    <name evidence="4" type="ORF">PC115_g10964</name>
    <name evidence="5" type="ORF">PC117_g9162</name>
    <name evidence="6" type="ORF">PC129_g9827</name>
</gene>
<dbReference type="InterPro" id="IPR051681">
    <property type="entry name" value="Ser/Thr_Kinases-Pseudokinases"/>
</dbReference>
<evidence type="ECO:0000313" key="4">
    <source>
        <dbReference type="EMBL" id="KAG2916646.1"/>
    </source>
</evidence>
<dbReference type="Proteomes" id="UP000688947">
    <property type="component" value="Unassembled WGS sequence"/>
</dbReference>
<dbReference type="EMBL" id="RCMV01000313">
    <property type="protein sequence ID" value="KAG3219388.1"/>
    <property type="molecule type" value="Genomic_DNA"/>
</dbReference>
<dbReference type="Proteomes" id="UP000251314">
    <property type="component" value="Unassembled WGS sequence"/>
</dbReference>
<comment type="caution">
    <text evidence="8">The sequence shown here is derived from an EMBL/GenBank/DDBJ whole genome shotgun (WGS) entry which is preliminary data.</text>
</comment>
<dbReference type="Proteomes" id="UP000736787">
    <property type="component" value="Unassembled WGS sequence"/>
</dbReference>
<dbReference type="GO" id="GO:0004674">
    <property type="term" value="F:protein serine/threonine kinase activity"/>
    <property type="evidence" value="ECO:0007669"/>
    <property type="project" value="TreeGrafter"/>
</dbReference>
<dbReference type="Gene3D" id="1.10.510.10">
    <property type="entry name" value="Transferase(Phosphotransferase) domain 1"/>
    <property type="match status" value="1"/>
</dbReference>
<dbReference type="Proteomes" id="UP000774804">
    <property type="component" value="Unassembled WGS sequence"/>
</dbReference>
<sequence>MFHIAALVSSFLAAQSTAPPLSKDDRDVLWIRCQDTGDEFHELFTSVYERLRHVHRTLQGCGRGNLLPSVAVLVLHRRLVARFQAAVTKHRALNVLVRFATKRSTLEKLREMHGEIDQLFGSLELKKHAQMTEWRRQWTQQCNRMYALFRVRVDDPKPIVVRLANPQIAEILGIMKFELEYHTQEIPQQQVKLMRKTISKVLRCSNVHVPKISPFFIPSVDMELGEIHDKIKDTNCEIKRSVYDQETRLIAQYLSADNRYARQLFWEATEIWHGFEHPNVAKIVGESMLLSQPCVVWEDAAANGNFIHYFSSERENNQRNLWRMFLQVGHGLNHIHQRGGIHGNLKCSHILVAENGTPKICHLELIKGAEVGAVDRWKGPEYNLGKGLDPSKAGDVYAFGLCIIEARTGDIPYGLDCDDSVKSKLEELECYPRPAGMRDDDEWNVVKRFVAHDPTDRPTMAQAIEMMEELVKKKAMEEKKW</sequence>
<dbReference type="EMBL" id="MJFZ01000147">
    <property type="protein sequence ID" value="RAW36168.1"/>
    <property type="molecule type" value="Genomic_DNA"/>
</dbReference>
<dbReference type="PANTHER" id="PTHR44329">
    <property type="entry name" value="SERINE/THREONINE-PROTEIN KINASE TNNI3K-RELATED"/>
    <property type="match status" value="1"/>
</dbReference>
<keyword evidence="9" id="KW-1185">Reference proteome</keyword>
<dbReference type="InterPro" id="IPR000719">
    <property type="entry name" value="Prot_kinase_dom"/>
</dbReference>
<evidence type="ECO:0000256" key="1">
    <source>
        <dbReference type="SAM" id="SignalP"/>
    </source>
</evidence>
<dbReference type="EMBL" id="RCMG01000347">
    <property type="protein sequence ID" value="KAG2856111.1"/>
    <property type="molecule type" value="Genomic_DNA"/>
</dbReference>
<evidence type="ECO:0000313" key="8">
    <source>
        <dbReference type="EMBL" id="RAW36168.1"/>
    </source>
</evidence>
<feature type="domain" description="Protein kinase" evidence="2">
    <location>
        <begin position="166"/>
        <end position="471"/>
    </location>
</feature>
<dbReference type="EMBL" id="RCMK01000206">
    <property type="protein sequence ID" value="KAG2944160.1"/>
    <property type="molecule type" value="Genomic_DNA"/>
</dbReference>
<dbReference type="PANTHER" id="PTHR44329:SF214">
    <property type="entry name" value="PROTEIN KINASE DOMAIN-CONTAINING PROTEIN"/>
    <property type="match status" value="1"/>
</dbReference>
<dbReference type="EMBL" id="RCMI01000335">
    <property type="protein sequence ID" value="KAG2916646.1"/>
    <property type="molecule type" value="Genomic_DNA"/>
</dbReference>
<dbReference type="STRING" id="29920.A0A329SKE0"/>
<dbReference type="Pfam" id="PF07714">
    <property type="entry name" value="PK_Tyr_Ser-Thr"/>
    <property type="match status" value="1"/>
</dbReference>
<dbReference type="InterPro" id="IPR001245">
    <property type="entry name" value="Ser-Thr/Tyr_kinase_cat_dom"/>
</dbReference>
<dbReference type="OrthoDB" id="5966500at2759"/>
<reference evidence="6" key="2">
    <citation type="submission" date="2018-05" db="EMBL/GenBank/DDBJ databases">
        <title>Effector identification in a new, highly contiguous assembly of the strawberry crown rot pathogen Phytophthora cactorum.</title>
        <authorList>
            <person name="Armitage A.D."/>
            <person name="Nellist C.F."/>
            <person name="Bates H."/>
            <person name="Vickerstaff R.J."/>
            <person name="Harrison R.J."/>
        </authorList>
    </citation>
    <scope>NUCLEOTIDE SEQUENCE</scope>
    <source>
        <strain evidence="3">15-7</strain>
        <strain evidence="4">4032</strain>
        <strain evidence="5">4040</strain>
        <strain evidence="6">P421</strain>
    </source>
</reference>
<dbReference type="Proteomes" id="UP000760860">
    <property type="component" value="Unassembled WGS sequence"/>
</dbReference>